<dbReference type="InterPro" id="IPR001599">
    <property type="entry name" value="Macroglobln_a2"/>
</dbReference>
<dbReference type="InterPro" id="IPR008930">
    <property type="entry name" value="Terpenoid_cyclase/PrenylTrfase"/>
</dbReference>
<gene>
    <name evidence="5" type="ORF">WR25_05468</name>
</gene>
<reference evidence="5 6" key="1">
    <citation type="journal article" date="2017" name="Curr. Biol.">
        <title>Genome architecture and evolution of a unichromosomal asexual nematode.</title>
        <authorList>
            <person name="Fradin H."/>
            <person name="Zegar C."/>
            <person name="Gutwein M."/>
            <person name="Lucas J."/>
            <person name="Kovtun M."/>
            <person name="Corcoran D."/>
            <person name="Baugh L.R."/>
            <person name="Kiontke K."/>
            <person name="Gunsalus K."/>
            <person name="Fitch D.H."/>
            <person name="Piano F."/>
        </authorList>
    </citation>
    <scope>NUCLEOTIDE SEQUENCE [LARGE SCALE GENOMIC DNA]</scope>
    <source>
        <strain evidence="5">PF1309</strain>
    </source>
</reference>
<organism evidence="5 6">
    <name type="scientific">Diploscapter pachys</name>
    <dbReference type="NCBI Taxonomy" id="2018661"/>
    <lineage>
        <taxon>Eukaryota</taxon>
        <taxon>Metazoa</taxon>
        <taxon>Ecdysozoa</taxon>
        <taxon>Nematoda</taxon>
        <taxon>Chromadorea</taxon>
        <taxon>Rhabditida</taxon>
        <taxon>Rhabditina</taxon>
        <taxon>Rhabditomorpha</taxon>
        <taxon>Rhabditoidea</taxon>
        <taxon>Rhabditidae</taxon>
        <taxon>Diploscapter</taxon>
    </lineage>
</organism>
<keyword evidence="2" id="KW-0882">Thioester bond</keyword>
<dbReference type="InterPro" id="IPR050473">
    <property type="entry name" value="A2M/Complement_sys"/>
</dbReference>
<dbReference type="Proteomes" id="UP000218231">
    <property type="component" value="Unassembled WGS sequence"/>
</dbReference>
<evidence type="ECO:0000313" key="5">
    <source>
        <dbReference type="EMBL" id="PAV75111.1"/>
    </source>
</evidence>
<feature type="domain" description="Alpha-2-macroglobulin" evidence="4">
    <location>
        <begin position="728"/>
        <end position="818"/>
    </location>
</feature>
<dbReference type="STRING" id="2018661.A0A2A2KM98"/>
<sequence>MIGRSVCISLLLLCELVTSILAANNAVIVLPSYLKANASNSITITPTLDASRNLDIKLQLQDMNKVNIGQPIKLTSVRSAIPRTVSFDVLTNARKATLNVFMSDHETFSAELPIQPDVAVIHLYLSKLIYRPGEEVQIRALPLDSSGLPYEGVIEFALLNSYNFELTRKRENIGNDYTISTSFKLPDHLYFGDWHILAYPYGFKDLIRFQTTFKVKEYELPAFKVEGYVKEEFDPSLANFLIEARYFYGMPIDGTISFFCESNGRHQIAQTEMRNGTWEGIVNLTKCTQHDKTKVVSIRADIRDKGTGSKGSINLIYDPFAPKFDLIPLRPAFNQFTEYLYFVTEPWTSLLDATLLLHFECLTGDERMRNEQTETVTETLEVDLGDVVEFELAHKWRSNCDVIIAKAQRKLSNDHVSRSRTLIMPNLRGVPSFEPRWIILTNPQPNYMEGDQLEVKIDRRETRRLNSMIICNGNRVMHVDAVRDDRKLSIPIDNRMAGRCLLCVFSPEQQKALDVLVFFVKNTCNVAAEAFKVENMIKRQLTEEDNVVSPGETIQLLLRGGDLAVVRAIDDRLNGLAKLPEALQQKFWDLTMFDKQIIFPKQSRIVNLIDLTTLTASLDSRCSAAGKEYYRVYKQCPQEVIESASSISDTCHVKMTIVCQQVKNRSPESVPSCKQSDGCQAQSIHSARMFNIMPRLLIKPTTARPIFDDSAPTMDPEGQRIRENFQEVLLFDAVKLKHDELNTIDVKAVDTIGQWSVSSVFWNKGYSSLCAVPDLYFNTLKNVFMQVEMPKNVYVNETVTAKITVTGRNVHRSAEYSICIVGLPRKICADEGSQGQKGKPTYSNAALTADAPVQTKIMSFRFLTPGPANITFQLRKQASFPGKTHCEVGTVLDAVRIQMMIAKRADTVEYFKRVVLDASKPVIKKPLNDVLGIGEPSDIFEVTEHRLPEDPSALVTRIQTNILNTDTVYSFNIDISKFLPMPAYITETVLKRKRRNIVDDPATSFLSDDISHLSVELYSFKTMQKQSTKNFVALEESEARISNLISSMLQFSDCKRGMAACGFSEYKSPATPNDRSMILTAVTTSLLCEATVDESIVHGPIKFITQSLGNYSGSSNSLEDSAIQDIVDIDKIKDRKMFTSALLLQVARDCAGYKVTASPLWRALYNSFYLIDDEDYDGRTLASIAFMGTNFTQELMRIRMAERINSQTEPYWSAGSALNRVPLEKKSNFDELQKRRTKSGDILVNSLGILAFVTPGAEGNRIEWDPLADWLYKQQNEDGTFQTALDTYFASRALYEYRHRKIDIDNLGDVKVTVRCEGDNECRDRVVNVTDAPTTITIPNSVRNVSLITRGIGKVNAAVRILATKRMRTRRGLSQDEIYPVRISVSQEKVTKKTIQQTVCITSLSPVITTLELQHGLYTGYTTSRQNLIKLANSSQLDLLEVSPSTFAVHFILSNLPLHKAACYQIGITEPTFSYEPIHLAPVAIQARHVVNGMVGLVLISHPDQSPFHRHRGITHVHRNPRDIIDNSIDTVCFDGGMCSCAETSCNVKCGQCEDDNEDELRKHLEVEKNIGMKVNVKSTSRELVDNAYYTVLHSDVTDKTGLWNTTIGERVNIWLRECNRLCFNPTQPPKAGMKFFILGEIDGLISDNHAVQHYILRDADRIEEAQRQCSQLNSAITLN</sequence>
<dbReference type="OrthoDB" id="9998011at2759"/>
<dbReference type="EMBL" id="LIAE01008212">
    <property type="protein sequence ID" value="PAV75111.1"/>
    <property type="molecule type" value="Genomic_DNA"/>
</dbReference>
<dbReference type="SUPFAM" id="SSF48239">
    <property type="entry name" value="Terpenoid cyclases/Protein prenyltransferases"/>
    <property type="match status" value="1"/>
</dbReference>
<protein>
    <recommendedName>
        <fullName evidence="4">Alpha-2-macroglobulin domain-containing protein</fullName>
    </recommendedName>
</protein>
<evidence type="ECO:0000313" key="6">
    <source>
        <dbReference type="Proteomes" id="UP000218231"/>
    </source>
</evidence>
<feature type="signal peptide" evidence="3">
    <location>
        <begin position="1"/>
        <end position="22"/>
    </location>
</feature>
<name>A0A2A2KM98_9BILA</name>
<dbReference type="InterPro" id="IPR011626">
    <property type="entry name" value="Alpha-macroglobulin_TED"/>
</dbReference>
<dbReference type="GO" id="GO:0004866">
    <property type="term" value="F:endopeptidase inhibitor activity"/>
    <property type="evidence" value="ECO:0007669"/>
    <property type="project" value="InterPro"/>
</dbReference>
<dbReference type="PANTHER" id="PTHR11412:SF136">
    <property type="entry name" value="CD109 ANTIGEN"/>
    <property type="match status" value="1"/>
</dbReference>
<comment type="caution">
    <text evidence="5">The sequence shown here is derived from an EMBL/GenBank/DDBJ whole genome shotgun (WGS) entry which is preliminary data.</text>
</comment>
<dbReference type="PANTHER" id="PTHR11412">
    <property type="entry name" value="MACROGLOBULIN / COMPLEMENT"/>
    <property type="match status" value="1"/>
</dbReference>
<dbReference type="GO" id="GO:0005615">
    <property type="term" value="C:extracellular space"/>
    <property type="evidence" value="ECO:0007669"/>
    <property type="project" value="InterPro"/>
</dbReference>
<evidence type="ECO:0000256" key="3">
    <source>
        <dbReference type="SAM" id="SignalP"/>
    </source>
</evidence>
<evidence type="ECO:0000259" key="4">
    <source>
        <dbReference type="SMART" id="SM01360"/>
    </source>
</evidence>
<evidence type="ECO:0000256" key="1">
    <source>
        <dbReference type="ARBA" id="ARBA00022729"/>
    </source>
</evidence>
<keyword evidence="6" id="KW-1185">Reference proteome</keyword>
<dbReference type="SMART" id="SM01360">
    <property type="entry name" value="A2M"/>
    <property type="match status" value="1"/>
</dbReference>
<feature type="chain" id="PRO_5013081675" description="Alpha-2-macroglobulin domain-containing protein" evidence="3">
    <location>
        <begin position="23"/>
        <end position="1680"/>
    </location>
</feature>
<proteinExistence type="predicted"/>
<accession>A0A2A2KM98</accession>
<dbReference type="Gene3D" id="1.50.10.20">
    <property type="match status" value="1"/>
</dbReference>
<dbReference type="Gene3D" id="2.60.40.1930">
    <property type="match status" value="1"/>
</dbReference>
<evidence type="ECO:0000256" key="2">
    <source>
        <dbReference type="ARBA" id="ARBA00022966"/>
    </source>
</evidence>
<dbReference type="Pfam" id="PF07678">
    <property type="entry name" value="TED_complement"/>
    <property type="match status" value="1"/>
</dbReference>
<keyword evidence="1 3" id="KW-0732">Signal</keyword>